<proteinExistence type="predicted"/>
<dbReference type="SUPFAM" id="SSF52540">
    <property type="entry name" value="P-loop containing nucleoside triphosphate hydrolases"/>
    <property type="match status" value="1"/>
</dbReference>
<evidence type="ECO:0000313" key="1">
    <source>
        <dbReference type="EMBL" id="NER29813.1"/>
    </source>
</evidence>
<feature type="non-terminal residue" evidence="1">
    <location>
        <position position="1"/>
    </location>
</feature>
<gene>
    <name evidence="1" type="ORF">F6J89_19885</name>
</gene>
<dbReference type="InterPro" id="IPR027417">
    <property type="entry name" value="P-loop_NTPase"/>
</dbReference>
<organism evidence="1">
    <name type="scientific">Symploca sp. SIO1C4</name>
    <dbReference type="NCBI Taxonomy" id="2607765"/>
    <lineage>
        <taxon>Bacteria</taxon>
        <taxon>Bacillati</taxon>
        <taxon>Cyanobacteriota</taxon>
        <taxon>Cyanophyceae</taxon>
        <taxon>Coleofasciculales</taxon>
        <taxon>Coleofasciculaceae</taxon>
        <taxon>Symploca</taxon>
    </lineage>
</organism>
<sequence length="708" mass="79670">PILIFAANDDNRRDFADRLTAAIQGCYPVLAKTPLGFFQDEVILFWPLLIEQLDIKAQFPLRLRPETEQDLATKIWHSRVDENILQLPGTSEYTKIRRLLDLLQLAALSGTPIEDIASILKEGMPEQEGTPELWDSMEPMLLEWRGWCLKQGLLTYGIICELYWRYLLPEPRYQQHLQRRYQAILADDVDEYPAIARNLFDFLLNRGTLGAFTYNRDGQVRLGLNADPNYLAGLASRCQLETLPDSVTSSVADELTEMVVPSLVAPQELTIGYEPALTSSLPASLLSIQTTSRAQLLQQTAQVIINAVKSGQVQPAEIAVIAPGLDAIGRYTLMEILISQGIAVEPLNDQRPLISSPMVRALLSLLALVYPGLGRLLDREAIAEMLVVLSTKQEVFVENSAQPEPSAPCIDAVRAGLLSDYCYVPDPQQPRLLPMESFERWDRIGHRAAVAYSEIVQWLEVQREQQQQRLIPSVLAILDRAIQKFLWNGSHLPYDQLAAIRELMETAQHYWEVDRRLRQIPREDEGERGRGEEGETLAGYKILPIARNAPAHNTIAQFIEMLRRGTVTANPYPVRRLPRAAQQAVTLATIFQYRAAKGCHRWHFWLDAGSPLWSRGGAAALFGAPLFLQEWSGRPWTEEDKTNADRQRLQRILRDLLRRAQERVYLCHSDLAINGSDQDGPLLALVNAAVPLTGEFALGSGSSQNSRK</sequence>
<protein>
    <submittedName>
        <fullName evidence="1">Recombinase family protein</fullName>
    </submittedName>
</protein>
<accession>A0A6B3NDY1</accession>
<dbReference type="AlphaFoldDB" id="A0A6B3NDY1"/>
<comment type="caution">
    <text evidence="1">The sequence shown here is derived from an EMBL/GenBank/DDBJ whole genome shotgun (WGS) entry which is preliminary data.</text>
</comment>
<name>A0A6B3NDY1_9CYAN</name>
<dbReference type="EMBL" id="JAAHFQ010000434">
    <property type="protein sequence ID" value="NER29813.1"/>
    <property type="molecule type" value="Genomic_DNA"/>
</dbReference>
<reference evidence="1" key="1">
    <citation type="submission" date="2019-11" db="EMBL/GenBank/DDBJ databases">
        <title>Genomic insights into an expanded diversity of filamentous marine cyanobacteria reveals the extraordinary biosynthetic potential of Moorea and Okeania.</title>
        <authorList>
            <person name="Ferreira Leao T."/>
            <person name="Wang M."/>
            <person name="Moss N."/>
            <person name="Da Silva R."/>
            <person name="Sanders J."/>
            <person name="Nurk S."/>
            <person name="Gurevich A."/>
            <person name="Humphrey G."/>
            <person name="Reher R."/>
            <person name="Zhu Q."/>
            <person name="Belda-Ferre P."/>
            <person name="Glukhov E."/>
            <person name="Rex R."/>
            <person name="Dorrestein P.C."/>
            <person name="Knight R."/>
            <person name="Pevzner P."/>
            <person name="Gerwick W.H."/>
            <person name="Gerwick L."/>
        </authorList>
    </citation>
    <scope>NUCLEOTIDE SEQUENCE</scope>
    <source>
        <strain evidence="1">SIO1C4</strain>
    </source>
</reference>